<dbReference type="Proteomes" id="UP001567538">
    <property type="component" value="Unassembled WGS sequence"/>
</dbReference>
<dbReference type="FunFam" id="3.30.70.270:FF:000020">
    <property type="entry name" value="Transposon Tf2-6 polyprotein-like Protein"/>
    <property type="match status" value="1"/>
</dbReference>
<reference evidence="3 4" key="1">
    <citation type="submission" date="2024-06" db="EMBL/GenBank/DDBJ databases">
        <title>A chromosome level genome sequence of Diviner's sage (Salvia divinorum).</title>
        <authorList>
            <person name="Ford S.A."/>
            <person name="Ro D.-K."/>
            <person name="Ness R.W."/>
            <person name="Phillips M.A."/>
        </authorList>
    </citation>
    <scope>NUCLEOTIDE SEQUENCE [LARGE SCALE GENOMIC DNA]</scope>
    <source>
        <strain evidence="3">SAF-2024a</strain>
        <tissue evidence="3">Leaf</tissue>
    </source>
</reference>
<accession>A0ABD1FY37</accession>
<dbReference type="InterPro" id="IPR041577">
    <property type="entry name" value="RT_RNaseH_2"/>
</dbReference>
<keyword evidence="4" id="KW-1185">Reference proteome</keyword>
<evidence type="ECO:0000259" key="1">
    <source>
        <dbReference type="Pfam" id="PF00078"/>
    </source>
</evidence>
<dbReference type="EMBL" id="JBEAFC010000011">
    <property type="protein sequence ID" value="KAL1536745.1"/>
    <property type="molecule type" value="Genomic_DNA"/>
</dbReference>
<proteinExistence type="predicted"/>
<dbReference type="PANTHER" id="PTHR24559:SF429">
    <property type="entry name" value="RNA-DIRECTED DNA POLYMERASE HOMOLOG"/>
    <property type="match status" value="1"/>
</dbReference>
<feature type="domain" description="Reverse transcriptase" evidence="1">
    <location>
        <begin position="297"/>
        <end position="451"/>
    </location>
</feature>
<dbReference type="CDD" id="cd01647">
    <property type="entry name" value="RT_LTR"/>
    <property type="match status" value="1"/>
</dbReference>
<dbReference type="Pfam" id="PF00078">
    <property type="entry name" value="RVT_1"/>
    <property type="match status" value="1"/>
</dbReference>
<feature type="domain" description="Reverse transcriptase/retrotransposon-derived protein RNase H-like" evidence="2">
    <location>
        <begin position="516"/>
        <end position="560"/>
    </location>
</feature>
<dbReference type="PANTHER" id="PTHR24559">
    <property type="entry name" value="TRANSPOSON TY3-I GAG-POL POLYPROTEIN"/>
    <property type="match status" value="1"/>
</dbReference>
<dbReference type="SUPFAM" id="SSF56672">
    <property type="entry name" value="DNA/RNA polymerases"/>
    <property type="match status" value="1"/>
</dbReference>
<gene>
    <name evidence="3" type="ORF">AAHA92_29345</name>
</gene>
<evidence type="ECO:0000259" key="2">
    <source>
        <dbReference type="Pfam" id="PF17919"/>
    </source>
</evidence>
<dbReference type="Gene3D" id="3.30.70.270">
    <property type="match status" value="2"/>
</dbReference>
<protein>
    <recommendedName>
        <fullName evidence="5">Reverse transcriptase</fullName>
    </recommendedName>
</protein>
<organism evidence="3 4">
    <name type="scientific">Salvia divinorum</name>
    <name type="common">Maria pastora</name>
    <name type="synonym">Diviner's sage</name>
    <dbReference type="NCBI Taxonomy" id="28513"/>
    <lineage>
        <taxon>Eukaryota</taxon>
        <taxon>Viridiplantae</taxon>
        <taxon>Streptophyta</taxon>
        <taxon>Embryophyta</taxon>
        <taxon>Tracheophyta</taxon>
        <taxon>Spermatophyta</taxon>
        <taxon>Magnoliopsida</taxon>
        <taxon>eudicotyledons</taxon>
        <taxon>Gunneridae</taxon>
        <taxon>Pentapetalae</taxon>
        <taxon>asterids</taxon>
        <taxon>lamiids</taxon>
        <taxon>Lamiales</taxon>
        <taxon>Lamiaceae</taxon>
        <taxon>Nepetoideae</taxon>
        <taxon>Mentheae</taxon>
        <taxon>Salviinae</taxon>
        <taxon>Salvia</taxon>
        <taxon>Salvia subgen. Calosphace</taxon>
    </lineage>
</organism>
<dbReference type="Gene3D" id="3.10.10.10">
    <property type="entry name" value="HIV Type 1 Reverse Transcriptase, subunit A, domain 1"/>
    <property type="match status" value="1"/>
</dbReference>
<dbReference type="InterPro" id="IPR043502">
    <property type="entry name" value="DNA/RNA_pol_sf"/>
</dbReference>
<dbReference type="InterPro" id="IPR053134">
    <property type="entry name" value="RNA-dir_DNA_polymerase"/>
</dbReference>
<dbReference type="AlphaFoldDB" id="A0ABD1FY37"/>
<sequence length="561" mass="63331">MSRVHINVPLVEVLQQIPNYAKFLKDVVAKKRNWGNTRWKLNIDSIRPTSITLQMADRSVTTPRRIVEDLLEDKKVTLILGRPFLATGGAMIDVQKGELTLRLNEESITFNIYDALKFHGKEGAEGYEECSVIQVITDCVGEVEVTYHRAQETLEACLVNSFTPTDDLIDYGTDVCAMVKELDAMPEKIHQRGNSFLPLRTPEEEEQMNEKLKEPRGPPKVELKPLPTHLRYVFLGEHNTYPVVVSAALTEKECDKLVCVLNKHSEWVSPTQVVAKKGGIIVVPGEDGEMIATRVDTGWRVCIDYRMLNAATRKDHFPLPLIDQMLDGLGGYKFYCFLDGYSGYNQIAIAPEDQHKSAFTCPYGTFAYRTMCFSLCNAPATFQRRMIANFHGLIENVMEVFMDDFSVFGKSFDHCLDNLAKVLQRYVETNLVLNWEKCHFMVKEGVVLGHKVSSAGLEVDRAKFVAIEKLPPPSNEKRVSSFLGHAGFDRRFIKDFSKIAKPLCKLLEKDAKFNFTPDWLQAYEELKKALVSAPILIAPDWSQPFEIMCDASDLAIGSALG</sequence>
<dbReference type="InterPro" id="IPR000477">
    <property type="entry name" value="RT_dom"/>
</dbReference>
<evidence type="ECO:0008006" key="5">
    <source>
        <dbReference type="Google" id="ProtNLM"/>
    </source>
</evidence>
<dbReference type="InterPro" id="IPR043128">
    <property type="entry name" value="Rev_trsase/Diguanyl_cyclase"/>
</dbReference>
<evidence type="ECO:0000313" key="3">
    <source>
        <dbReference type="EMBL" id="KAL1536745.1"/>
    </source>
</evidence>
<dbReference type="Pfam" id="PF17919">
    <property type="entry name" value="RT_RNaseH_2"/>
    <property type="match status" value="1"/>
</dbReference>
<name>A0ABD1FY37_SALDI</name>
<evidence type="ECO:0000313" key="4">
    <source>
        <dbReference type="Proteomes" id="UP001567538"/>
    </source>
</evidence>
<comment type="caution">
    <text evidence="3">The sequence shown here is derived from an EMBL/GenBank/DDBJ whole genome shotgun (WGS) entry which is preliminary data.</text>
</comment>